<organism evidence="2 3">
    <name type="scientific">Neomesorhizobium albiziae</name>
    <dbReference type="NCBI Taxonomy" id="335020"/>
    <lineage>
        <taxon>Bacteria</taxon>
        <taxon>Pseudomonadati</taxon>
        <taxon>Pseudomonadota</taxon>
        <taxon>Alphaproteobacteria</taxon>
        <taxon>Hyphomicrobiales</taxon>
        <taxon>Phyllobacteriaceae</taxon>
        <taxon>Neomesorhizobium</taxon>
    </lineage>
</organism>
<evidence type="ECO:0000259" key="1">
    <source>
        <dbReference type="Pfam" id="PF05099"/>
    </source>
</evidence>
<reference evidence="2 3" key="1">
    <citation type="submission" date="2016-10" db="EMBL/GenBank/DDBJ databases">
        <authorList>
            <person name="Varghese N."/>
            <person name="Submissions S."/>
        </authorList>
    </citation>
    <scope>NUCLEOTIDE SEQUENCE [LARGE SCALE GENOMIC DNA]</scope>
    <source>
        <strain evidence="2 3">DSM 21822</strain>
    </source>
</reference>
<dbReference type="CDD" id="cd07313">
    <property type="entry name" value="terB_like_2"/>
    <property type="match status" value="1"/>
</dbReference>
<dbReference type="InterPro" id="IPR007791">
    <property type="entry name" value="DjlA_N"/>
</dbReference>
<evidence type="ECO:0000313" key="2">
    <source>
        <dbReference type="EMBL" id="SFK24940.1"/>
    </source>
</evidence>
<dbReference type="Gene3D" id="1.10.3680.10">
    <property type="entry name" value="TerB-like"/>
    <property type="match status" value="1"/>
</dbReference>
<dbReference type="OrthoDB" id="5402150at2"/>
<feature type="domain" description="Co-chaperone DjlA N-terminal" evidence="1">
    <location>
        <begin position="29"/>
        <end position="145"/>
    </location>
</feature>
<proteinExistence type="predicted"/>
<protein>
    <submittedName>
        <fullName evidence="2">Uncharacterized conserved protein, tellurite resistance protein B (TerB) family</fullName>
    </submittedName>
</protein>
<accession>A0A1I3XZJ3</accession>
<dbReference type="InterPro" id="IPR029024">
    <property type="entry name" value="TerB-like"/>
</dbReference>
<sequence>MLDRLLSFLKDLPGSPSASDTNPLNDPRVAAAALMIHVMDADGVRRTGESTALRHALGETYNISGDGLDALLAAGERADREAVDLYAFTSVLKRHLDEKARVEFIGIMWDVVYADGERHELEDNTVWRVAELIGVDRRDRIEARQRAARNTPDAQGDANDE</sequence>
<keyword evidence="3" id="KW-1185">Reference proteome</keyword>
<dbReference type="Pfam" id="PF05099">
    <property type="entry name" value="TerB"/>
    <property type="match status" value="1"/>
</dbReference>
<dbReference type="AlphaFoldDB" id="A0A1I3XZJ3"/>
<dbReference type="EMBL" id="FOSL01000004">
    <property type="protein sequence ID" value="SFK24940.1"/>
    <property type="molecule type" value="Genomic_DNA"/>
</dbReference>
<dbReference type="Proteomes" id="UP000323300">
    <property type="component" value="Unassembled WGS sequence"/>
</dbReference>
<dbReference type="RefSeq" id="WP_149759763.1">
    <property type="nucleotide sequence ID" value="NZ_BSPE01000007.1"/>
</dbReference>
<gene>
    <name evidence="2" type="ORF">SAMN04488498_10473</name>
</gene>
<name>A0A1I3XZJ3_9HYPH</name>
<dbReference type="SUPFAM" id="SSF158682">
    <property type="entry name" value="TerB-like"/>
    <property type="match status" value="1"/>
</dbReference>
<evidence type="ECO:0000313" key="3">
    <source>
        <dbReference type="Proteomes" id="UP000323300"/>
    </source>
</evidence>